<keyword evidence="7" id="KW-1185">Reference proteome</keyword>
<dbReference type="Pfam" id="PF03466">
    <property type="entry name" value="LysR_substrate"/>
    <property type="match status" value="1"/>
</dbReference>
<dbReference type="EMBL" id="JZWI01000003">
    <property type="protein sequence ID" value="KLN58335.1"/>
    <property type="molecule type" value="Genomic_DNA"/>
</dbReference>
<reference evidence="6 7" key="1">
    <citation type="submission" date="2015-03" db="EMBL/GenBank/DDBJ databases">
        <title>Genome sequence of Variovorax paradoxus TBEA6.</title>
        <authorList>
            <person name="Poehlein A."/>
            <person name="Schuldes J."/>
            <person name="Wuebbeler J.H."/>
            <person name="Hiessl S."/>
            <person name="Steinbuechel A."/>
            <person name="Daniel R."/>
        </authorList>
    </citation>
    <scope>NUCLEOTIDE SEQUENCE [LARGE SCALE GENOMIC DNA]</scope>
    <source>
        <strain evidence="6 7">TBEA6</strain>
    </source>
</reference>
<keyword evidence="4" id="KW-0804">Transcription</keyword>
<evidence type="ECO:0000256" key="4">
    <source>
        <dbReference type="ARBA" id="ARBA00023163"/>
    </source>
</evidence>
<proteinExistence type="inferred from homology"/>
<accession>A0A0H2MNR3</accession>
<keyword evidence="3" id="KW-0238">DNA-binding</keyword>
<evidence type="ECO:0000256" key="2">
    <source>
        <dbReference type="ARBA" id="ARBA00023015"/>
    </source>
</evidence>
<gene>
    <name evidence="6" type="ORF">VPARA_04500</name>
</gene>
<evidence type="ECO:0000313" key="6">
    <source>
        <dbReference type="EMBL" id="KLN58335.1"/>
    </source>
</evidence>
<keyword evidence="2" id="KW-0805">Transcription regulation</keyword>
<dbReference type="Proteomes" id="UP000035170">
    <property type="component" value="Unassembled WGS sequence"/>
</dbReference>
<dbReference type="PANTHER" id="PTHR30346:SF0">
    <property type="entry name" value="HCA OPERON TRANSCRIPTIONAL ACTIVATOR HCAR"/>
    <property type="match status" value="1"/>
</dbReference>
<dbReference type="GO" id="GO:0003677">
    <property type="term" value="F:DNA binding"/>
    <property type="evidence" value="ECO:0007669"/>
    <property type="project" value="UniProtKB-KW"/>
</dbReference>
<comment type="caution">
    <text evidence="6">The sequence shown here is derived from an EMBL/GenBank/DDBJ whole genome shotgun (WGS) entry which is preliminary data.</text>
</comment>
<protein>
    <submittedName>
        <fullName evidence="6">LysR substrate binding domain protein</fullName>
    </submittedName>
</protein>
<dbReference type="PATRIC" id="fig|34073.19.peg.449"/>
<sequence length="208" mass="22748">MHSIDASSAIRVCVLGEWIPAQLAEVLALQRAEEPETAIVLAGETVADPSQHPPSEHCDFVISTAISQWSGWESEPLWHDALAIAVPKRSHLLAFREIPWQEALKQPFVGALSATHEGWWPAVEHVLTNARHEHTHSVASMDLAMTLVAAGYGITIAPVARLSSYLHRGVALRRLSGASAITTAYLLRPDEPLTEPHARFAQRLRSVA</sequence>
<dbReference type="SUPFAM" id="SSF53850">
    <property type="entry name" value="Periplasmic binding protein-like II"/>
    <property type="match status" value="1"/>
</dbReference>
<comment type="similarity">
    <text evidence="1">Belongs to the LysR transcriptional regulatory family.</text>
</comment>
<evidence type="ECO:0000259" key="5">
    <source>
        <dbReference type="Pfam" id="PF03466"/>
    </source>
</evidence>
<name>A0A0H2MNR3_VARPD</name>
<dbReference type="PANTHER" id="PTHR30346">
    <property type="entry name" value="TRANSCRIPTIONAL DUAL REGULATOR HCAR-RELATED"/>
    <property type="match status" value="1"/>
</dbReference>
<evidence type="ECO:0000313" key="7">
    <source>
        <dbReference type="Proteomes" id="UP000035170"/>
    </source>
</evidence>
<organism evidence="6 7">
    <name type="scientific">Variovorax paradoxus</name>
    <dbReference type="NCBI Taxonomy" id="34073"/>
    <lineage>
        <taxon>Bacteria</taxon>
        <taxon>Pseudomonadati</taxon>
        <taxon>Pseudomonadota</taxon>
        <taxon>Betaproteobacteria</taxon>
        <taxon>Burkholderiales</taxon>
        <taxon>Comamonadaceae</taxon>
        <taxon>Variovorax</taxon>
    </lineage>
</organism>
<dbReference type="CDD" id="cd05466">
    <property type="entry name" value="PBP2_LTTR_substrate"/>
    <property type="match status" value="1"/>
</dbReference>
<dbReference type="InterPro" id="IPR005119">
    <property type="entry name" value="LysR_subst-bd"/>
</dbReference>
<dbReference type="Gene3D" id="3.40.190.290">
    <property type="match status" value="1"/>
</dbReference>
<evidence type="ECO:0000256" key="3">
    <source>
        <dbReference type="ARBA" id="ARBA00023125"/>
    </source>
</evidence>
<evidence type="ECO:0000256" key="1">
    <source>
        <dbReference type="ARBA" id="ARBA00009437"/>
    </source>
</evidence>
<dbReference type="GO" id="GO:0032993">
    <property type="term" value="C:protein-DNA complex"/>
    <property type="evidence" value="ECO:0007669"/>
    <property type="project" value="TreeGrafter"/>
</dbReference>
<dbReference type="RefSeq" id="WP_047783097.1">
    <property type="nucleotide sequence ID" value="NZ_JZWI01000003.1"/>
</dbReference>
<feature type="domain" description="LysR substrate-binding" evidence="5">
    <location>
        <begin position="8"/>
        <end position="206"/>
    </location>
</feature>
<dbReference type="AlphaFoldDB" id="A0A0H2MNR3"/>
<dbReference type="GO" id="GO:0003700">
    <property type="term" value="F:DNA-binding transcription factor activity"/>
    <property type="evidence" value="ECO:0007669"/>
    <property type="project" value="TreeGrafter"/>
</dbReference>